<keyword evidence="5" id="KW-0963">Cytoplasm</keyword>
<evidence type="ECO:0000256" key="7">
    <source>
        <dbReference type="ARBA" id="ARBA00023242"/>
    </source>
</evidence>
<sequence>MILEGYFDGNGQVYLWFVQISRPLQVTTPLLKFMCEFVLNKAQRLTFDSSSPNGILLFREVSKAGLWVKGSGFRTIAALCGNYVNFGVFELYGDRALADALDISLKMSLSVPLSDILAFKKRLLVHQELD</sequence>
<dbReference type="AlphaFoldDB" id="B8AMJ4"/>
<evidence type="ECO:0000256" key="1">
    <source>
        <dbReference type="ARBA" id="ARBA00004123"/>
    </source>
</evidence>
<keyword evidence="4" id="KW-0813">Transport</keyword>
<keyword evidence="7" id="KW-0539">Nucleus</keyword>
<evidence type="ECO:0000256" key="5">
    <source>
        <dbReference type="ARBA" id="ARBA00022490"/>
    </source>
</evidence>
<evidence type="ECO:0000256" key="2">
    <source>
        <dbReference type="ARBA" id="ARBA00004496"/>
    </source>
</evidence>
<dbReference type="Proteomes" id="UP000007015">
    <property type="component" value="Chromosome 3"/>
</dbReference>
<accession>B8AMJ4</accession>
<evidence type="ECO:0000256" key="3">
    <source>
        <dbReference type="ARBA" id="ARBA00009466"/>
    </source>
</evidence>
<organism evidence="8 9">
    <name type="scientific">Oryza sativa subsp. indica</name>
    <name type="common">Rice</name>
    <dbReference type="NCBI Taxonomy" id="39946"/>
    <lineage>
        <taxon>Eukaryota</taxon>
        <taxon>Viridiplantae</taxon>
        <taxon>Streptophyta</taxon>
        <taxon>Embryophyta</taxon>
        <taxon>Tracheophyta</taxon>
        <taxon>Spermatophyta</taxon>
        <taxon>Magnoliopsida</taxon>
        <taxon>Liliopsida</taxon>
        <taxon>Poales</taxon>
        <taxon>Poaceae</taxon>
        <taxon>BOP clade</taxon>
        <taxon>Oryzoideae</taxon>
        <taxon>Oryzeae</taxon>
        <taxon>Oryzinae</taxon>
        <taxon>Oryza</taxon>
        <taxon>Oryza sativa</taxon>
    </lineage>
</organism>
<dbReference type="PANTHER" id="PTHR12596">
    <property type="entry name" value="EXPORTIN 4,7-RELATED"/>
    <property type="match status" value="1"/>
</dbReference>
<dbReference type="GO" id="GO:0005049">
    <property type="term" value="F:nuclear export signal receptor activity"/>
    <property type="evidence" value="ECO:0007669"/>
    <property type="project" value="InterPro"/>
</dbReference>
<dbReference type="GO" id="GO:0005643">
    <property type="term" value="C:nuclear pore"/>
    <property type="evidence" value="ECO:0007669"/>
    <property type="project" value="TreeGrafter"/>
</dbReference>
<keyword evidence="6" id="KW-0653">Protein transport</keyword>
<dbReference type="GO" id="GO:0006611">
    <property type="term" value="P:protein export from nucleus"/>
    <property type="evidence" value="ECO:0007669"/>
    <property type="project" value="TreeGrafter"/>
</dbReference>
<dbReference type="InterPro" id="IPR044189">
    <property type="entry name" value="XPO4/7-like"/>
</dbReference>
<dbReference type="PANTHER" id="PTHR12596:SF2">
    <property type="entry name" value="EXPORTIN-7 ISOFORM X1"/>
    <property type="match status" value="1"/>
</dbReference>
<evidence type="ECO:0000256" key="4">
    <source>
        <dbReference type="ARBA" id="ARBA00022448"/>
    </source>
</evidence>
<evidence type="ECO:0000313" key="8">
    <source>
        <dbReference type="EMBL" id="EEC75738.1"/>
    </source>
</evidence>
<reference evidence="8 9" key="1">
    <citation type="journal article" date="2005" name="PLoS Biol.">
        <title>The genomes of Oryza sativa: a history of duplications.</title>
        <authorList>
            <person name="Yu J."/>
            <person name="Wang J."/>
            <person name="Lin W."/>
            <person name="Li S."/>
            <person name="Li H."/>
            <person name="Zhou J."/>
            <person name="Ni P."/>
            <person name="Dong W."/>
            <person name="Hu S."/>
            <person name="Zeng C."/>
            <person name="Zhang J."/>
            <person name="Zhang Y."/>
            <person name="Li R."/>
            <person name="Xu Z."/>
            <person name="Li S."/>
            <person name="Li X."/>
            <person name="Zheng H."/>
            <person name="Cong L."/>
            <person name="Lin L."/>
            <person name="Yin J."/>
            <person name="Geng J."/>
            <person name="Li G."/>
            <person name="Shi J."/>
            <person name="Liu J."/>
            <person name="Lv H."/>
            <person name="Li J."/>
            <person name="Wang J."/>
            <person name="Deng Y."/>
            <person name="Ran L."/>
            <person name="Shi X."/>
            <person name="Wang X."/>
            <person name="Wu Q."/>
            <person name="Li C."/>
            <person name="Ren X."/>
            <person name="Wang J."/>
            <person name="Wang X."/>
            <person name="Li D."/>
            <person name="Liu D."/>
            <person name="Zhang X."/>
            <person name="Ji Z."/>
            <person name="Zhao W."/>
            <person name="Sun Y."/>
            <person name="Zhang Z."/>
            <person name="Bao J."/>
            <person name="Han Y."/>
            <person name="Dong L."/>
            <person name="Ji J."/>
            <person name="Chen P."/>
            <person name="Wu S."/>
            <person name="Liu J."/>
            <person name="Xiao Y."/>
            <person name="Bu D."/>
            <person name="Tan J."/>
            <person name="Yang L."/>
            <person name="Ye C."/>
            <person name="Zhang J."/>
            <person name="Xu J."/>
            <person name="Zhou Y."/>
            <person name="Yu Y."/>
            <person name="Zhang B."/>
            <person name="Zhuang S."/>
            <person name="Wei H."/>
            <person name="Liu B."/>
            <person name="Lei M."/>
            <person name="Yu H."/>
            <person name="Li Y."/>
            <person name="Xu H."/>
            <person name="Wei S."/>
            <person name="He X."/>
            <person name="Fang L."/>
            <person name="Zhang Z."/>
            <person name="Zhang Y."/>
            <person name="Huang X."/>
            <person name="Su Z."/>
            <person name="Tong W."/>
            <person name="Li J."/>
            <person name="Tong Z."/>
            <person name="Li S."/>
            <person name="Ye J."/>
            <person name="Wang L."/>
            <person name="Fang L."/>
            <person name="Lei T."/>
            <person name="Chen C."/>
            <person name="Chen H."/>
            <person name="Xu Z."/>
            <person name="Li H."/>
            <person name="Huang H."/>
            <person name="Zhang F."/>
            <person name="Xu H."/>
            <person name="Li N."/>
            <person name="Zhao C."/>
            <person name="Li S."/>
            <person name="Dong L."/>
            <person name="Huang Y."/>
            <person name="Li L."/>
            <person name="Xi Y."/>
            <person name="Qi Q."/>
            <person name="Li W."/>
            <person name="Zhang B."/>
            <person name="Hu W."/>
            <person name="Zhang Y."/>
            <person name="Tian X."/>
            <person name="Jiao Y."/>
            <person name="Liang X."/>
            <person name="Jin J."/>
            <person name="Gao L."/>
            <person name="Zheng W."/>
            <person name="Hao B."/>
            <person name="Liu S."/>
            <person name="Wang W."/>
            <person name="Yuan L."/>
            <person name="Cao M."/>
            <person name="McDermott J."/>
            <person name="Samudrala R."/>
            <person name="Wang J."/>
            <person name="Wong G.K."/>
            <person name="Yang H."/>
        </authorList>
    </citation>
    <scope>NUCLEOTIDE SEQUENCE [LARGE SCALE GENOMIC DNA]</scope>
    <source>
        <strain evidence="9">cv. 93-11</strain>
    </source>
</reference>
<dbReference type="HOGENOM" id="CLU_1941567_0_0_1"/>
<protein>
    <submittedName>
        <fullName evidence="8">Uncharacterized protein</fullName>
    </submittedName>
</protein>
<proteinExistence type="inferred from homology"/>
<keyword evidence="9" id="KW-1185">Reference proteome</keyword>
<evidence type="ECO:0000313" key="9">
    <source>
        <dbReference type="Proteomes" id="UP000007015"/>
    </source>
</evidence>
<evidence type="ECO:0000256" key="6">
    <source>
        <dbReference type="ARBA" id="ARBA00022927"/>
    </source>
</evidence>
<dbReference type="GO" id="GO:0005737">
    <property type="term" value="C:cytoplasm"/>
    <property type="evidence" value="ECO:0007669"/>
    <property type="project" value="UniProtKB-SubCell"/>
</dbReference>
<dbReference type="EMBL" id="CM000128">
    <property type="protein sequence ID" value="EEC75738.1"/>
    <property type="molecule type" value="Genomic_DNA"/>
</dbReference>
<comment type="subcellular location">
    <subcellularLocation>
        <location evidence="2">Cytoplasm</location>
    </subcellularLocation>
    <subcellularLocation>
        <location evidence="1">Nucleus</location>
    </subcellularLocation>
</comment>
<dbReference type="Gramene" id="BGIOSGA010242-TA">
    <property type="protein sequence ID" value="BGIOSGA010242-PA"/>
    <property type="gene ID" value="BGIOSGA010242"/>
</dbReference>
<dbReference type="STRING" id="39946.B8AMJ4"/>
<gene>
    <name evidence="8" type="ORF">OsI_12617</name>
</gene>
<name>B8AMJ4_ORYSI</name>
<comment type="similarity">
    <text evidence="3">Belongs to the exportin family.</text>
</comment>